<dbReference type="GO" id="GO:0003714">
    <property type="term" value="F:transcription corepressor activity"/>
    <property type="evidence" value="ECO:0007669"/>
    <property type="project" value="TreeGrafter"/>
</dbReference>
<sequence length="42" mass="4449">MAASEIRRAIIGNIPECLRNCVNKEYFLRSSTGGGAGGYSEG</sequence>
<accession>A0A182YT13</accession>
<reference evidence="1" key="2">
    <citation type="submission" date="2020-05" db="UniProtKB">
        <authorList>
            <consortium name="EnsemblMetazoa"/>
        </authorList>
    </citation>
    <scope>IDENTIFICATION</scope>
    <source>
        <strain evidence="1">Indian</strain>
    </source>
</reference>
<protein>
    <submittedName>
        <fullName evidence="1">Uncharacterized protein</fullName>
    </submittedName>
</protein>
<dbReference type="PANTHER" id="PTHR46029:SF7">
    <property type="entry name" value="C-TERMINAL-BINDING PROTEIN"/>
    <property type="match status" value="1"/>
</dbReference>
<dbReference type="GO" id="GO:0005634">
    <property type="term" value="C:nucleus"/>
    <property type="evidence" value="ECO:0007669"/>
    <property type="project" value="TreeGrafter"/>
</dbReference>
<keyword evidence="2" id="KW-1185">Reference proteome</keyword>
<dbReference type="GO" id="GO:0006357">
    <property type="term" value="P:regulation of transcription by RNA polymerase II"/>
    <property type="evidence" value="ECO:0007669"/>
    <property type="project" value="TreeGrafter"/>
</dbReference>
<dbReference type="GO" id="GO:0140297">
    <property type="term" value="F:DNA-binding transcription factor binding"/>
    <property type="evidence" value="ECO:0007669"/>
    <property type="project" value="TreeGrafter"/>
</dbReference>
<evidence type="ECO:0000313" key="2">
    <source>
        <dbReference type="Proteomes" id="UP000076408"/>
    </source>
</evidence>
<name>A0A182YT13_ANOST</name>
<dbReference type="AlphaFoldDB" id="A0A182YT13"/>
<dbReference type="Proteomes" id="UP000076408">
    <property type="component" value="Unassembled WGS sequence"/>
</dbReference>
<organism evidence="1 2">
    <name type="scientific">Anopheles stephensi</name>
    <name type="common">Indo-Pakistan malaria mosquito</name>
    <dbReference type="NCBI Taxonomy" id="30069"/>
    <lineage>
        <taxon>Eukaryota</taxon>
        <taxon>Metazoa</taxon>
        <taxon>Ecdysozoa</taxon>
        <taxon>Arthropoda</taxon>
        <taxon>Hexapoda</taxon>
        <taxon>Insecta</taxon>
        <taxon>Pterygota</taxon>
        <taxon>Neoptera</taxon>
        <taxon>Endopterygota</taxon>
        <taxon>Diptera</taxon>
        <taxon>Nematocera</taxon>
        <taxon>Culicoidea</taxon>
        <taxon>Culicidae</taxon>
        <taxon>Anophelinae</taxon>
        <taxon>Anopheles</taxon>
    </lineage>
</organism>
<dbReference type="InterPro" id="IPR051638">
    <property type="entry name" value="CTBP_dehydrogenase"/>
</dbReference>
<dbReference type="PANTHER" id="PTHR46029">
    <property type="entry name" value="C-TERMINAL-BINDING PROTEIN"/>
    <property type="match status" value="1"/>
</dbReference>
<dbReference type="VEuPathDB" id="VectorBase:ASTEI11599"/>
<dbReference type="STRING" id="30069.A0A182YT13"/>
<dbReference type="GO" id="GO:0003713">
    <property type="term" value="F:transcription coactivator activity"/>
    <property type="evidence" value="ECO:0007669"/>
    <property type="project" value="TreeGrafter"/>
</dbReference>
<evidence type="ECO:0000313" key="1">
    <source>
        <dbReference type="EnsemblMetazoa" id="ASTEI11599-PA"/>
    </source>
</evidence>
<dbReference type="GO" id="GO:0001221">
    <property type="term" value="F:transcription coregulator binding"/>
    <property type="evidence" value="ECO:0007669"/>
    <property type="project" value="TreeGrafter"/>
</dbReference>
<dbReference type="EnsemblMetazoa" id="ASTEI11599-RA">
    <property type="protein sequence ID" value="ASTEI11599-PA"/>
    <property type="gene ID" value="ASTEI11599"/>
</dbReference>
<proteinExistence type="predicted"/>
<reference evidence="2" key="1">
    <citation type="journal article" date="2014" name="Genome Biol.">
        <title>Genome analysis of a major urban malaria vector mosquito, Anopheles stephensi.</title>
        <authorList>
            <person name="Jiang X."/>
            <person name="Peery A."/>
            <person name="Hall A.B."/>
            <person name="Sharma A."/>
            <person name="Chen X.G."/>
            <person name="Waterhouse R.M."/>
            <person name="Komissarov A."/>
            <person name="Riehle M.M."/>
            <person name="Shouche Y."/>
            <person name="Sharakhova M.V."/>
            <person name="Lawson D."/>
            <person name="Pakpour N."/>
            <person name="Arensburger P."/>
            <person name="Davidson V.L."/>
            <person name="Eiglmeier K."/>
            <person name="Emrich S."/>
            <person name="George P."/>
            <person name="Kennedy R.C."/>
            <person name="Mane S.P."/>
            <person name="Maslen G."/>
            <person name="Oringanje C."/>
            <person name="Qi Y."/>
            <person name="Settlage R."/>
            <person name="Tojo M."/>
            <person name="Tubio J.M."/>
            <person name="Unger M.F."/>
            <person name="Wang B."/>
            <person name="Vernick K.D."/>
            <person name="Ribeiro J.M."/>
            <person name="James A.A."/>
            <person name="Michel K."/>
            <person name="Riehle M.A."/>
            <person name="Luckhart S."/>
            <person name="Sharakhov I.V."/>
            <person name="Tu Z."/>
        </authorList>
    </citation>
    <scope>NUCLEOTIDE SEQUENCE [LARGE SCALE GENOMIC DNA]</scope>
    <source>
        <strain evidence="2">Indian</strain>
    </source>
</reference>